<evidence type="ECO:0000256" key="2">
    <source>
        <dbReference type="ARBA" id="ARBA00012438"/>
    </source>
</evidence>
<name>A0A934KEH1_9BACT</name>
<keyword evidence="10" id="KW-1133">Transmembrane helix</keyword>
<evidence type="ECO:0000256" key="9">
    <source>
        <dbReference type="SAM" id="Coils"/>
    </source>
</evidence>
<dbReference type="Proteomes" id="UP000620075">
    <property type="component" value="Unassembled WGS sequence"/>
</dbReference>
<gene>
    <name evidence="13" type="ORF">JF888_03045</name>
</gene>
<dbReference type="PANTHER" id="PTHR24421:SF10">
    <property type="entry name" value="NITRATE_NITRITE SENSOR PROTEIN NARQ"/>
    <property type="match status" value="1"/>
</dbReference>
<keyword evidence="5" id="KW-0547">Nucleotide-binding</keyword>
<dbReference type="InterPro" id="IPR036890">
    <property type="entry name" value="HATPase_C_sf"/>
</dbReference>
<dbReference type="GO" id="GO:0000155">
    <property type="term" value="F:phosphorelay sensor kinase activity"/>
    <property type="evidence" value="ECO:0007669"/>
    <property type="project" value="InterPro"/>
</dbReference>
<feature type="coiled-coil region" evidence="9">
    <location>
        <begin position="153"/>
        <end position="187"/>
    </location>
</feature>
<dbReference type="SUPFAM" id="SSF55874">
    <property type="entry name" value="ATPase domain of HSP90 chaperone/DNA topoisomerase II/histidine kinase"/>
    <property type="match status" value="1"/>
</dbReference>
<dbReference type="EC" id="2.7.13.3" evidence="2"/>
<dbReference type="GO" id="GO:0016020">
    <property type="term" value="C:membrane"/>
    <property type="evidence" value="ECO:0007669"/>
    <property type="project" value="InterPro"/>
</dbReference>
<keyword evidence="3" id="KW-0597">Phosphoprotein</keyword>
<protein>
    <recommendedName>
        <fullName evidence="2">histidine kinase</fullName>
        <ecNumber evidence="2">2.7.13.3</ecNumber>
    </recommendedName>
</protein>
<dbReference type="InterPro" id="IPR011712">
    <property type="entry name" value="Sig_transdc_His_kin_sub3_dim/P"/>
</dbReference>
<dbReference type="GO" id="GO:0005524">
    <property type="term" value="F:ATP binding"/>
    <property type="evidence" value="ECO:0007669"/>
    <property type="project" value="UniProtKB-KW"/>
</dbReference>
<keyword evidence="10" id="KW-0812">Transmembrane</keyword>
<organism evidence="13 14">
    <name type="scientific">Candidatus Dormiibacter inghamiae</name>
    <dbReference type="NCBI Taxonomy" id="3127013"/>
    <lineage>
        <taxon>Bacteria</taxon>
        <taxon>Bacillati</taxon>
        <taxon>Candidatus Dormiibacterota</taxon>
        <taxon>Candidatus Dormibacteria</taxon>
        <taxon>Candidatus Dormibacterales</taxon>
        <taxon>Candidatus Dormibacteraceae</taxon>
        <taxon>Candidatus Dormiibacter</taxon>
    </lineage>
</organism>
<dbReference type="InterPro" id="IPR003594">
    <property type="entry name" value="HATPase_dom"/>
</dbReference>
<dbReference type="AlphaFoldDB" id="A0A934KEH1"/>
<evidence type="ECO:0000259" key="12">
    <source>
        <dbReference type="Pfam" id="PF07730"/>
    </source>
</evidence>
<evidence type="ECO:0000259" key="11">
    <source>
        <dbReference type="Pfam" id="PF02518"/>
    </source>
</evidence>
<dbReference type="CDD" id="cd16917">
    <property type="entry name" value="HATPase_UhpB-NarQ-NarX-like"/>
    <property type="match status" value="1"/>
</dbReference>
<dbReference type="Gene3D" id="3.30.565.10">
    <property type="entry name" value="Histidine kinase-like ATPase, C-terminal domain"/>
    <property type="match status" value="1"/>
</dbReference>
<dbReference type="PANTHER" id="PTHR24421">
    <property type="entry name" value="NITRATE/NITRITE SENSOR PROTEIN NARX-RELATED"/>
    <property type="match status" value="1"/>
</dbReference>
<evidence type="ECO:0000313" key="14">
    <source>
        <dbReference type="Proteomes" id="UP000620075"/>
    </source>
</evidence>
<evidence type="ECO:0000256" key="1">
    <source>
        <dbReference type="ARBA" id="ARBA00000085"/>
    </source>
</evidence>
<dbReference type="Pfam" id="PF07730">
    <property type="entry name" value="HisKA_3"/>
    <property type="match status" value="1"/>
</dbReference>
<keyword evidence="6 13" id="KW-0418">Kinase</keyword>
<dbReference type="Pfam" id="PF02518">
    <property type="entry name" value="HATPase_c"/>
    <property type="match status" value="1"/>
</dbReference>
<evidence type="ECO:0000256" key="4">
    <source>
        <dbReference type="ARBA" id="ARBA00022679"/>
    </source>
</evidence>
<dbReference type="Gene3D" id="1.20.5.1930">
    <property type="match status" value="1"/>
</dbReference>
<dbReference type="GO" id="GO:0046983">
    <property type="term" value="F:protein dimerization activity"/>
    <property type="evidence" value="ECO:0007669"/>
    <property type="project" value="InterPro"/>
</dbReference>
<sequence length="382" mass="41269">MLARLQSATAQLRRLAPAAFWTSLAVILALYSLWLLDAWQRPVFITFGLLTTLPLALTWRSPVAVWATIAAGAVLASIAGVPATPTEFTAGLVALFVLTQRHSRLRSGLIAGVFALGTAFVRRQVNGFELAFELAIVALNWLLAGSVRTQRALVNALEERARSQEQIRAEEMRRAAAEERARIARELHDIVAHSLGVIVVQATAGGRVVDESPEEARAALNAVERTGRDALADMRRLLGVLREDGPSARQPQPGLDQLEPLLERFRAAGLDLAVEIDRPLPPLPAGLDLCAYRVLQEALTNCLKHAPGRPARLQLRCREGALNLNVSNDGDPSPAWRVENDGGHGLLGMRERVAMFGGDFQAGPAPDGGWYVAARLPLTAVA</sequence>
<feature type="domain" description="Histidine kinase/HSP90-like ATPase" evidence="11">
    <location>
        <begin position="292"/>
        <end position="379"/>
    </location>
</feature>
<evidence type="ECO:0000256" key="3">
    <source>
        <dbReference type="ARBA" id="ARBA00022553"/>
    </source>
</evidence>
<keyword evidence="9" id="KW-0175">Coiled coil</keyword>
<reference evidence="13 14" key="1">
    <citation type="submission" date="2020-10" db="EMBL/GenBank/DDBJ databases">
        <title>Ca. Dormibacterota MAGs.</title>
        <authorList>
            <person name="Montgomery K."/>
        </authorList>
    </citation>
    <scope>NUCLEOTIDE SEQUENCE [LARGE SCALE GENOMIC DNA]</scope>
    <source>
        <strain evidence="13">SC8811_S16_3</strain>
    </source>
</reference>
<evidence type="ECO:0000256" key="6">
    <source>
        <dbReference type="ARBA" id="ARBA00022777"/>
    </source>
</evidence>
<evidence type="ECO:0000313" key="13">
    <source>
        <dbReference type="EMBL" id="MBJ7602162.1"/>
    </source>
</evidence>
<proteinExistence type="predicted"/>
<accession>A0A934KEH1</accession>
<dbReference type="InterPro" id="IPR050482">
    <property type="entry name" value="Sensor_HK_TwoCompSys"/>
</dbReference>
<keyword evidence="4" id="KW-0808">Transferase</keyword>
<dbReference type="EMBL" id="JAEKNQ010000015">
    <property type="protein sequence ID" value="MBJ7602162.1"/>
    <property type="molecule type" value="Genomic_DNA"/>
</dbReference>
<feature type="domain" description="Signal transduction histidine kinase subgroup 3 dimerisation and phosphoacceptor" evidence="12">
    <location>
        <begin position="179"/>
        <end position="244"/>
    </location>
</feature>
<keyword evidence="8" id="KW-0902">Two-component regulatory system</keyword>
<evidence type="ECO:0000256" key="10">
    <source>
        <dbReference type="SAM" id="Phobius"/>
    </source>
</evidence>
<feature type="transmembrane region" description="Helical" evidence="10">
    <location>
        <begin position="65"/>
        <end position="98"/>
    </location>
</feature>
<keyword evidence="10" id="KW-0472">Membrane</keyword>
<evidence type="ECO:0000256" key="7">
    <source>
        <dbReference type="ARBA" id="ARBA00022840"/>
    </source>
</evidence>
<comment type="catalytic activity">
    <reaction evidence="1">
        <text>ATP + protein L-histidine = ADP + protein N-phospho-L-histidine.</text>
        <dbReference type="EC" id="2.7.13.3"/>
    </reaction>
</comment>
<comment type="caution">
    <text evidence="13">The sequence shown here is derived from an EMBL/GenBank/DDBJ whole genome shotgun (WGS) entry which is preliminary data.</text>
</comment>
<dbReference type="RefSeq" id="WP_338176561.1">
    <property type="nucleotide sequence ID" value="NZ_JAEKNQ010000015.1"/>
</dbReference>
<evidence type="ECO:0000256" key="5">
    <source>
        <dbReference type="ARBA" id="ARBA00022741"/>
    </source>
</evidence>
<evidence type="ECO:0000256" key="8">
    <source>
        <dbReference type="ARBA" id="ARBA00023012"/>
    </source>
</evidence>
<feature type="transmembrane region" description="Helical" evidence="10">
    <location>
        <begin position="43"/>
        <end position="59"/>
    </location>
</feature>
<keyword evidence="7" id="KW-0067">ATP-binding</keyword>
<feature type="transmembrane region" description="Helical" evidence="10">
    <location>
        <begin position="15"/>
        <end position="36"/>
    </location>
</feature>